<dbReference type="Proteomes" id="UP000803844">
    <property type="component" value="Unassembled WGS sequence"/>
</dbReference>
<dbReference type="GeneID" id="63836774"/>
<protein>
    <submittedName>
        <fullName evidence="1">Uncharacterized protein</fullName>
    </submittedName>
</protein>
<gene>
    <name evidence="1" type="ORF">M406DRAFT_322487</name>
</gene>
<proteinExistence type="predicted"/>
<dbReference type="RefSeq" id="XP_040775067.1">
    <property type="nucleotide sequence ID" value="XM_040919645.1"/>
</dbReference>
<evidence type="ECO:0000313" key="2">
    <source>
        <dbReference type="Proteomes" id="UP000803844"/>
    </source>
</evidence>
<evidence type="ECO:0000313" key="1">
    <source>
        <dbReference type="EMBL" id="KAF3764106.1"/>
    </source>
</evidence>
<comment type="caution">
    <text evidence="1">The sequence shown here is derived from an EMBL/GenBank/DDBJ whole genome shotgun (WGS) entry which is preliminary data.</text>
</comment>
<dbReference type="EMBL" id="MU032348">
    <property type="protein sequence ID" value="KAF3764106.1"/>
    <property type="molecule type" value="Genomic_DNA"/>
</dbReference>
<sequence>MTRVRSDKSSNGFVPDAELRLAPALVTTVDELEAAEAVLASTGRGQLDSLDVATFPPVCKRVVATAELSDVAPVALTVPLLGITELALETTLATAAALLETAAELLDALVVLLGDRTKEVEVGSAEVVAASDVAPAPARVDVVV</sequence>
<keyword evidence="2" id="KW-1185">Reference proteome</keyword>
<name>A0A9P5CNG1_CRYP1</name>
<reference evidence="1" key="1">
    <citation type="journal article" date="2020" name="Phytopathology">
        <title>Genome sequence of the chestnut blight fungus Cryphonectria parasitica EP155: A fundamental resource for an archetypical invasive plant pathogen.</title>
        <authorList>
            <person name="Crouch J.A."/>
            <person name="Dawe A."/>
            <person name="Aerts A."/>
            <person name="Barry K."/>
            <person name="Churchill A.C.L."/>
            <person name="Grimwood J."/>
            <person name="Hillman B."/>
            <person name="Milgroom M.G."/>
            <person name="Pangilinan J."/>
            <person name="Smith M."/>
            <person name="Salamov A."/>
            <person name="Schmutz J."/>
            <person name="Yadav J."/>
            <person name="Grigoriev I.V."/>
            <person name="Nuss D."/>
        </authorList>
    </citation>
    <scope>NUCLEOTIDE SEQUENCE</scope>
    <source>
        <strain evidence="1">EP155</strain>
    </source>
</reference>
<accession>A0A9P5CNG1</accession>
<dbReference type="AlphaFoldDB" id="A0A9P5CNG1"/>
<organism evidence="1 2">
    <name type="scientific">Cryphonectria parasitica (strain ATCC 38755 / EP155)</name>
    <dbReference type="NCBI Taxonomy" id="660469"/>
    <lineage>
        <taxon>Eukaryota</taxon>
        <taxon>Fungi</taxon>
        <taxon>Dikarya</taxon>
        <taxon>Ascomycota</taxon>
        <taxon>Pezizomycotina</taxon>
        <taxon>Sordariomycetes</taxon>
        <taxon>Sordariomycetidae</taxon>
        <taxon>Diaporthales</taxon>
        <taxon>Cryphonectriaceae</taxon>
        <taxon>Cryphonectria-Endothia species complex</taxon>
        <taxon>Cryphonectria</taxon>
    </lineage>
</organism>